<evidence type="ECO:0000256" key="1">
    <source>
        <dbReference type="ARBA" id="ARBA00001968"/>
    </source>
</evidence>
<dbReference type="AlphaFoldDB" id="A0A2T7UFK9"/>
<evidence type="ECO:0000256" key="3">
    <source>
        <dbReference type="ARBA" id="ARBA00022759"/>
    </source>
</evidence>
<dbReference type="GO" id="GO:0004521">
    <property type="term" value="F:RNA endonuclease activity"/>
    <property type="evidence" value="ECO:0007669"/>
    <property type="project" value="InterPro"/>
</dbReference>
<evidence type="ECO:0000256" key="5">
    <source>
        <dbReference type="ARBA" id="ARBA00035648"/>
    </source>
</evidence>
<comment type="similarity">
    <text evidence="5">Belongs to the YicC/YloC family.</text>
</comment>
<evidence type="ECO:0000313" key="9">
    <source>
        <dbReference type="Proteomes" id="UP000037507"/>
    </source>
</evidence>
<feature type="domain" description="Endoribonuclease YicC-like N-terminal" evidence="6">
    <location>
        <begin position="1"/>
        <end position="161"/>
    </location>
</feature>
<organism evidence="8 9">
    <name type="scientific">Limnohabitans planktonicus II-D5</name>
    <dbReference type="NCBI Taxonomy" id="1293045"/>
    <lineage>
        <taxon>Bacteria</taxon>
        <taxon>Pseudomonadati</taxon>
        <taxon>Pseudomonadota</taxon>
        <taxon>Betaproteobacteria</taxon>
        <taxon>Burkholderiales</taxon>
        <taxon>Comamonadaceae</taxon>
        <taxon>Limnohabitans</taxon>
    </lineage>
</organism>
<dbReference type="InterPro" id="IPR013551">
    <property type="entry name" value="YicC-like_C"/>
</dbReference>
<evidence type="ECO:0000256" key="4">
    <source>
        <dbReference type="ARBA" id="ARBA00022801"/>
    </source>
</evidence>
<dbReference type="Pfam" id="PF08340">
    <property type="entry name" value="YicC-like_C"/>
    <property type="match status" value="1"/>
</dbReference>
<evidence type="ECO:0000259" key="6">
    <source>
        <dbReference type="Pfam" id="PF03755"/>
    </source>
</evidence>
<gene>
    <name evidence="8" type="ORF">H663_007435</name>
</gene>
<name>A0A2T7UFK9_9BURK</name>
<sequence length="303" mass="33605">MTGYASVQHSPLPVDVEANAPAATITPTARLGLEIRSVNSRFLDLSFKLPEDLRQLEPSLRELITRQIKRGKVEVRASQDAGDGTSLQAPNHQALQKIAALQDKIHDWLPKARELSVADVLRLTAGNSTPVALEEVAWLALAQQAITALLDARAREGARLTDMLQGHIDQLRTLAEQAAPLVPQLVEQQRQRFLERWKDAMALADGSHLPEAAQDRALTEATAFAIRIDVAEELTRLRSHLDEIARLLSKGGDIGKRLDFLIQELHREANTLGSKSAVLEMTRISVDMKVLIEQMREQVQNIE</sequence>
<reference evidence="8" key="1">
    <citation type="submission" date="2017-04" db="EMBL/GenBank/DDBJ databases">
        <title>Unexpected and diverse lifestyles within the genus Limnohabitans.</title>
        <authorList>
            <person name="Kasalicky V."/>
            <person name="Mehrshad M."/>
            <person name="Andrei S.-A."/>
            <person name="Salcher M."/>
            <person name="Kratochvilova H."/>
            <person name="Simek K."/>
            <person name="Ghai R."/>
        </authorList>
    </citation>
    <scope>NUCLEOTIDE SEQUENCE [LARGE SCALE GENOMIC DNA]</scope>
    <source>
        <strain evidence="8">II-D5</strain>
    </source>
</reference>
<keyword evidence="2" id="KW-0540">Nuclease</keyword>
<keyword evidence="3" id="KW-0255">Endonuclease</keyword>
<dbReference type="InterPro" id="IPR013527">
    <property type="entry name" value="YicC-like_N"/>
</dbReference>
<dbReference type="PANTHER" id="PTHR30636">
    <property type="entry name" value="UPF0701 PROTEIN YICC"/>
    <property type="match status" value="1"/>
</dbReference>
<accession>A0A2T7UFK9</accession>
<comment type="cofactor">
    <cofactor evidence="1">
        <name>a divalent metal cation</name>
        <dbReference type="ChEBI" id="CHEBI:60240"/>
    </cofactor>
</comment>
<keyword evidence="4" id="KW-0378">Hydrolase</keyword>
<dbReference type="STRING" id="1293045.H663_05655"/>
<proteinExistence type="inferred from homology"/>
<dbReference type="EMBL" id="LFYT02000006">
    <property type="protein sequence ID" value="PVE43381.1"/>
    <property type="molecule type" value="Genomic_DNA"/>
</dbReference>
<comment type="caution">
    <text evidence="8">The sequence shown here is derived from an EMBL/GenBank/DDBJ whole genome shotgun (WGS) entry which is preliminary data.</text>
</comment>
<dbReference type="Pfam" id="PF03755">
    <property type="entry name" value="YicC-like_N"/>
    <property type="match status" value="1"/>
</dbReference>
<dbReference type="PANTHER" id="PTHR30636:SF3">
    <property type="entry name" value="UPF0701 PROTEIN YICC"/>
    <property type="match status" value="1"/>
</dbReference>
<dbReference type="RefSeq" id="WP_053170668.1">
    <property type="nucleotide sequence ID" value="NZ_LFYT02000006.1"/>
</dbReference>
<protein>
    <submittedName>
        <fullName evidence="8">YicC family protein</fullName>
    </submittedName>
</protein>
<evidence type="ECO:0000256" key="2">
    <source>
        <dbReference type="ARBA" id="ARBA00022722"/>
    </source>
</evidence>
<dbReference type="GO" id="GO:0016787">
    <property type="term" value="F:hydrolase activity"/>
    <property type="evidence" value="ECO:0007669"/>
    <property type="project" value="UniProtKB-KW"/>
</dbReference>
<dbReference type="InterPro" id="IPR005229">
    <property type="entry name" value="YicC/YloC-like"/>
</dbReference>
<dbReference type="OrthoDB" id="9771229at2"/>
<dbReference type="Proteomes" id="UP000037507">
    <property type="component" value="Unassembled WGS sequence"/>
</dbReference>
<dbReference type="NCBIfam" id="TIGR00255">
    <property type="entry name" value="YicC/YloC family endoribonuclease"/>
    <property type="match status" value="1"/>
</dbReference>
<evidence type="ECO:0000313" key="8">
    <source>
        <dbReference type="EMBL" id="PVE43381.1"/>
    </source>
</evidence>
<evidence type="ECO:0000259" key="7">
    <source>
        <dbReference type="Pfam" id="PF08340"/>
    </source>
</evidence>
<feature type="domain" description="Endoribonuclease YicC-like C-terminal" evidence="7">
    <location>
        <begin position="182"/>
        <end position="303"/>
    </location>
</feature>
<keyword evidence="9" id="KW-1185">Reference proteome</keyword>